<dbReference type="PANTHER" id="PTHR32114:SF2">
    <property type="entry name" value="ABC TRANSPORTER ABCH.3"/>
    <property type="match status" value="1"/>
</dbReference>
<keyword evidence="4" id="KW-1185">Reference proteome</keyword>
<name>A0ABN7L0F8_9BURK</name>
<dbReference type="EMBL" id="CAJNBH010000004">
    <property type="protein sequence ID" value="CAE6724257.1"/>
    <property type="molecule type" value="Genomic_DNA"/>
</dbReference>
<protein>
    <submittedName>
        <fullName evidence="3">DNA replication and repair protein RecF</fullName>
    </submittedName>
</protein>
<evidence type="ECO:0000256" key="1">
    <source>
        <dbReference type="SAM" id="Coils"/>
    </source>
</evidence>
<evidence type="ECO:0000313" key="3">
    <source>
        <dbReference type="EMBL" id="CAE6724257.1"/>
    </source>
</evidence>
<dbReference type="Pfam" id="PF13476">
    <property type="entry name" value="AAA_23"/>
    <property type="match status" value="1"/>
</dbReference>
<dbReference type="RefSeq" id="WP_200658282.1">
    <property type="nucleotide sequence ID" value="NZ_CAJNBH010000004.1"/>
</dbReference>
<evidence type="ECO:0000259" key="2">
    <source>
        <dbReference type="Pfam" id="PF13476"/>
    </source>
</evidence>
<feature type="coiled-coil region" evidence="1">
    <location>
        <begin position="4"/>
        <end position="31"/>
    </location>
</feature>
<reference evidence="3 4" key="1">
    <citation type="submission" date="2021-02" db="EMBL/GenBank/DDBJ databases">
        <authorList>
            <person name="Vanwijnsberghe S."/>
        </authorList>
    </citation>
    <scope>NUCLEOTIDE SEQUENCE [LARGE SCALE GENOMIC DNA]</scope>
    <source>
        <strain evidence="3 4">R-69776</strain>
    </source>
</reference>
<feature type="domain" description="Rad50/SbcC-type AAA" evidence="2">
    <location>
        <begin position="199"/>
        <end position="250"/>
    </location>
</feature>
<dbReference type="Proteomes" id="UP000673821">
    <property type="component" value="Unassembled WGS sequence"/>
</dbReference>
<feature type="coiled-coil region" evidence="1">
    <location>
        <begin position="352"/>
        <end position="379"/>
    </location>
</feature>
<dbReference type="CDD" id="cd00267">
    <property type="entry name" value="ABC_ATPase"/>
    <property type="match status" value="1"/>
</dbReference>
<proteinExistence type="predicted"/>
<dbReference type="SUPFAM" id="SSF52540">
    <property type="entry name" value="P-loop containing nucleoside triphosphate hydrolases"/>
    <property type="match status" value="1"/>
</dbReference>
<evidence type="ECO:0000313" key="4">
    <source>
        <dbReference type="Proteomes" id="UP000673821"/>
    </source>
</evidence>
<organism evidence="3 4">
    <name type="scientific">Paraburkholderia nemoris</name>
    <dbReference type="NCBI Taxonomy" id="2793076"/>
    <lineage>
        <taxon>Bacteria</taxon>
        <taxon>Pseudomonadati</taxon>
        <taxon>Pseudomonadota</taxon>
        <taxon>Betaproteobacteria</taxon>
        <taxon>Burkholderiales</taxon>
        <taxon>Burkholderiaceae</taxon>
        <taxon>Paraburkholderia</taxon>
    </lineage>
</organism>
<dbReference type="InterPro" id="IPR038729">
    <property type="entry name" value="Rad50/SbcC_AAA"/>
</dbReference>
<feature type="coiled-coil region" evidence="1">
    <location>
        <begin position="848"/>
        <end position="885"/>
    </location>
</feature>
<gene>
    <name evidence="3" type="primary">recF_1</name>
    <name evidence="3" type="ORF">R69776_01681</name>
</gene>
<dbReference type="InterPro" id="IPR027417">
    <property type="entry name" value="P-loop_NTPase"/>
</dbReference>
<sequence length="1039" mass="113700">MEELQLARQKVVELLGEVKDVEEAVVRAERLHEGKCYAIAYVDLADNVVGRAGELHDFQERILGDDFFGAPGDLRWNKYLYIVAGPKSLNHDGFEKAKASIESDKEYARKRVVSEEELAALLGSAQHFTPSTAGKDFNVVGEWEKRLAAADLDELLDRPTRKDVVERIGTRSAKRVPVADKTLTLNPADTPLARKWLESISIDRFRPIHDGKSYTFGQVTLIVGANGTGKTSLLEAVEYFYCGHNRRQGNAVTPKISGSLAGNIVPLSASVESGRIRARCFSWYNRDERFAKSILGAFTRYNFLDTDAAFRLSTELEPSEIPDDLSRLLVGADASTIWDYLSKILPEVETAHERAIMRVDESRQKLDIAQKELTDLQGRPSNGKALTEAFRTALDGLRWKAPRATTPLATAEEAEGLQEALGHLQAVLGAGSAVVSLDAISARGRELDLALTKARPLEAERARYAQEMKRLAEQAIASERASQTLDRWLTYVNSGFSVAHARVTKVKTAADTALGRLGMYANSDIPEVPEEYAAVSLESAVRGAKLDVQSAITQVTNLERLCANFEKGASARAQAAHQLRAAAQASFDAGHPKDDCPICRAKYSPQELSALVDQITDTLEQSSELTGVIAQLAEARKNLEYLQGWVRSLQFLQRIAEAINLAPDATCAAIPARLVELKAELAKADSELAAANQDWEQLANSGLTTNEHDLLRSAISPILLSPELELNVAAITEARVKHLDDATATRKFEAQNLELFNSLSKQLAEISTAATVEGWTTRAQENAGMQSLVIMRGEIESVQNRTGALQGLMEIDDGMPLAELNMGIVGAARIHSEAMQAVKIESMASGSISTLVELVEQLNGQLTRASEQAKNYQAAKETLELLRTECSLERATQESLSGISSQINEIFSRIHAPNEYEYVGRGEVLVQTSASHEKRTLEQVSTGQRAAFALSVFLAMNRSATTAPPVILIDDPIAHIDDLNALSFLDYLRDLAVNSNRQIFFATADTRIASLFARKFGFLGESFQTIQLVRESAAGPIVN</sequence>
<keyword evidence="1" id="KW-0175">Coiled coil</keyword>
<comment type="caution">
    <text evidence="3">The sequence shown here is derived from an EMBL/GenBank/DDBJ whole genome shotgun (WGS) entry which is preliminary data.</text>
</comment>
<dbReference type="PANTHER" id="PTHR32114">
    <property type="entry name" value="ABC TRANSPORTER ABCH.3"/>
    <property type="match status" value="1"/>
</dbReference>
<accession>A0ABN7L0F8</accession>
<dbReference type="Gene3D" id="3.40.50.300">
    <property type="entry name" value="P-loop containing nucleotide triphosphate hydrolases"/>
    <property type="match status" value="2"/>
</dbReference>